<feature type="domain" description="D-isomer specific 2-hydroxyacid dehydrogenase NAD-binding" evidence="6">
    <location>
        <begin position="110"/>
        <end position="294"/>
    </location>
</feature>
<dbReference type="Gene3D" id="3.40.50.720">
    <property type="entry name" value="NAD(P)-binding Rossmann-like Domain"/>
    <property type="match status" value="2"/>
</dbReference>
<keyword evidence="8" id="KW-1185">Reference proteome</keyword>
<dbReference type="RefSeq" id="WP_041154770.1">
    <property type="nucleotide sequence ID" value="NZ_CBCRVP010000007.1"/>
</dbReference>
<dbReference type="PROSITE" id="PS00671">
    <property type="entry name" value="D_2_HYDROXYACID_DH_3"/>
    <property type="match status" value="1"/>
</dbReference>
<sequence>MKPKIVITHKIHDSVLDELAQDCELVTNQSGATLPQEEVAARVADADAMMAFMPDRVGVEFLQGCPRLKVIGAALKGYDNFDVDACTRHGVWLTFVPDLLTVPTAELAVGLTISLTRQVKAADHFVRSGEFTGWTPRFYGQGIEGSRIGIVGMGAIGQAVAQRLNGWGADLIYSQPERLPVQHEQALGLSHTPLKMLLAQSDIVILALALNEQTLHTINRETLTGMKPGAFLINPCRGSVVDEGSVLQALQSGQLGGYAADVFEMEDWAREDRPREIAQGLRAHPNTLFTAHIGSAVSQVRLAIEQRAARNILQVLRGERPGDAINDPSGRESGPC</sequence>
<name>A0A0C3I9M3_9VIBR</name>
<dbReference type="InterPro" id="IPR006140">
    <property type="entry name" value="D-isomer_DH_NAD-bd"/>
</dbReference>
<evidence type="ECO:0000313" key="8">
    <source>
        <dbReference type="Proteomes" id="UP000031977"/>
    </source>
</evidence>
<dbReference type="Proteomes" id="UP000031977">
    <property type="component" value="Unassembled WGS sequence"/>
</dbReference>
<dbReference type="PANTHER" id="PTHR10996:SF257">
    <property type="entry name" value="GLYOXYLATE REDUCTASE 1"/>
    <property type="match status" value="1"/>
</dbReference>
<evidence type="ECO:0000313" key="7">
    <source>
        <dbReference type="EMBL" id="KIN11675.1"/>
    </source>
</evidence>
<dbReference type="InterPro" id="IPR050223">
    <property type="entry name" value="D-isomer_2-hydroxyacid_DH"/>
</dbReference>
<dbReference type="PANTHER" id="PTHR10996">
    <property type="entry name" value="2-HYDROXYACID DEHYDROGENASE-RELATED"/>
    <property type="match status" value="1"/>
</dbReference>
<evidence type="ECO:0000256" key="2">
    <source>
        <dbReference type="ARBA" id="ARBA00023002"/>
    </source>
</evidence>
<dbReference type="Pfam" id="PF00389">
    <property type="entry name" value="2-Hacid_dh"/>
    <property type="match status" value="1"/>
</dbReference>
<dbReference type="SUPFAM" id="SSF51735">
    <property type="entry name" value="NAD(P)-binding Rossmann-fold domains"/>
    <property type="match status" value="1"/>
</dbReference>
<dbReference type="InterPro" id="IPR006139">
    <property type="entry name" value="D-isomer_2_OHA_DH_cat_dom"/>
</dbReference>
<dbReference type="STRING" id="50718.SU60_06285"/>
<dbReference type="CDD" id="cd12157">
    <property type="entry name" value="PTDH"/>
    <property type="match status" value="1"/>
</dbReference>
<dbReference type="GO" id="GO:0005829">
    <property type="term" value="C:cytosol"/>
    <property type="evidence" value="ECO:0007669"/>
    <property type="project" value="TreeGrafter"/>
</dbReference>
<organism evidence="7 8">
    <name type="scientific">Vibrio mytili</name>
    <dbReference type="NCBI Taxonomy" id="50718"/>
    <lineage>
        <taxon>Bacteria</taxon>
        <taxon>Pseudomonadati</taxon>
        <taxon>Pseudomonadota</taxon>
        <taxon>Gammaproteobacteria</taxon>
        <taxon>Vibrionales</taxon>
        <taxon>Vibrionaceae</taxon>
        <taxon>Vibrio</taxon>
    </lineage>
</organism>
<evidence type="ECO:0000256" key="4">
    <source>
        <dbReference type="RuleBase" id="RU003719"/>
    </source>
</evidence>
<comment type="caution">
    <text evidence="7">The sequence shown here is derived from an EMBL/GenBank/DDBJ whole genome shotgun (WGS) entry which is preliminary data.</text>
</comment>
<dbReference type="SUPFAM" id="SSF52283">
    <property type="entry name" value="Formate/glycerate dehydrogenase catalytic domain-like"/>
    <property type="match status" value="1"/>
</dbReference>
<evidence type="ECO:0000259" key="5">
    <source>
        <dbReference type="Pfam" id="PF00389"/>
    </source>
</evidence>
<accession>A0A0C3I9M3</accession>
<keyword evidence="2 4" id="KW-0560">Oxidoreductase</keyword>
<reference evidence="7 8" key="1">
    <citation type="submission" date="2015-01" db="EMBL/GenBank/DDBJ databases">
        <title>Draft genome of Vibrio mytili type strain CAIM 528.</title>
        <authorList>
            <person name="Gonzalez-Castillo A."/>
            <person name="Gomez-Gil B."/>
            <person name="Enciso-Ibarra J."/>
        </authorList>
    </citation>
    <scope>NUCLEOTIDE SEQUENCE [LARGE SCALE GENOMIC DNA]</scope>
    <source>
        <strain evidence="7 8">CAIM 528</strain>
    </source>
</reference>
<dbReference type="Pfam" id="PF02826">
    <property type="entry name" value="2-Hacid_dh_C"/>
    <property type="match status" value="1"/>
</dbReference>
<evidence type="ECO:0000256" key="1">
    <source>
        <dbReference type="ARBA" id="ARBA00005854"/>
    </source>
</evidence>
<dbReference type="EMBL" id="JXOK01000015">
    <property type="protein sequence ID" value="KIN11675.1"/>
    <property type="molecule type" value="Genomic_DNA"/>
</dbReference>
<feature type="domain" description="D-isomer specific 2-hydroxyacid dehydrogenase catalytic" evidence="5">
    <location>
        <begin position="5"/>
        <end position="326"/>
    </location>
</feature>
<comment type="similarity">
    <text evidence="1 4">Belongs to the D-isomer specific 2-hydroxyacid dehydrogenase family.</text>
</comment>
<proteinExistence type="inferred from homology"/>
<dbReference type="InterPro" id="IPR029753">
    <property type="entry name" value="D-isomer_DH_CS"/>
</dbReference>
<dbReference type="AlphaFoldDB" id="A0A0C3I9M3"/>
<dbReference type="OrthoDB" id="9805416at2"/>
<dbReference type="GO" id="GO:0030267">
    <property type="term" value="F:glyoxylate reductase (NADPH) activity"/>
    <property type="evidence" value="ECO:0007669"/>
    <property type="project" value="TreeGrafter"/>
</dbReference>
<protein>
    <submittedName>
        <fullName evidence="7">2-hydroxyacid dehydrogenase</fullName>
    </submittedName>
</protein>
<keyword evidence="3" id="KW-0520">NAD</keyword>
<evidence type="ECO:0000259" key="6">
    <source>
        <dbReference type="Pfam" id="PF02826"/>
    </source>
</evidence>
<gene>
    <name evidence="7" type="ORF">SU60_06285</name>
</gene>
<dbReference type="GO" id="GO:0051287">
    <property type="term" value="F:NAD binding"/>
    <property type="evidence" value="ECO:0007669"/>
    <property type="project" value="InterPro"/>
</dbReference>
<dbReference type="GO" id="GO:0008465">
    <property type="term" value="F:hydroxypyruvate reductase (NADH) activity"/>
    <property type="evidence" value="ECO:0007669"/>
    <property type="project" value="TreeGrafter"/>
</dbReference>
<evidence type="ECO:0000256" key="3">
    <source>
        <dbReference type="ARBA" id="ARBA00023027"/>
    </source>
</evidence>
<dbReference type="InterPro" id="IPR036291">
    <property type="entry name" value="NAD(P)-bd_dom_sf"/>
</dbReference>